<evidence type="ECO:0000313" key="1">
    <source>
        <dbReference type="EMBL" id="QDM14412.1"/>
    </source>
</evidence>
<organism evidence="1">
    <name type="scientific">Human associated porprismacovirus 3</name>
    <dbReference type="NCBI Taxonomy" id="2496633"/>
    <lineage>
        <taxon>Viruses</taxon>
        <taxon>Monodnaviria</taxon>
        <taxon>Shotokuvirae</taxon>
        <taxon>Cressdnaviricota</taxon>
        <taxon>Arfiviricetes</taxon>
        <taxon>Cremevirales</taxon>
        <taxon>Smacoviridae</taxon>
        <taxon>Porprismacovirus</taxon>
        <taxon>Porprismacovirus humas4</taxon>
    </lineage>
</organism>
<keyword evidence="2" id="KW-1185">Reference proteome</keyword>
<evidence type="ECO:0000313" key="2">
    <source>
        <dbReference type="Proteomes" id="UP000681901"/>
    </source>
</evidence>
<dbReference type="KEGG" id="vg:80535716"/>
<reference evidence="1" key="1">
    <citation type="submission" date="2018-03" db="EMBL/GenBank/DDBJ databases">
        <title>Novel CRESS-DNA viruses, one of possible zoonotic origin, found in patient with diarrhoea of unknown etiology.</title>
        <authorList>
            <person name="Ashworth J.L."/>
            <person name="Robertson G.S."/>
            <person name="Lu L."/>
            <person name="Perry M."/>
            <person name="Bogaardt C."/>
            <person name="Ivens A."/>
            <person name="My Phuc T."/>
            <person name="Rabaa M.A."/>
            <person name="Tri Tue N."/>
            <person name="Pham Thi Thanh T."/>
            <person name="Hong Anh P."/>
            <person name="Baker S."/>
            <person name="Woolhouse M.E.J."/>
        </authorList>
    </citation>
    <scope>NUCLEOTIDE SEQUENCE</scope>
    <source>
        <strain evidence="1">16806x66_213</strain>
    </source>
</reference>
<dbReference type="GeneID" id="80535716"/>
<dbReference type="EMBL" id="MH111125">
    <property type="protein sequence ID" value="QDM14412.1"/>
    <property type="molecule type" value="Genomic_DNA"/>
</dbReference>
<gene>
    <name evidence="1" type="primary">CP</name>
</gene>
<protein>
    <submittedName>
        <fullName evidence="1">Capsid protein</fullName>
    </submittedName>
</protein>
<dbReference type="InterPro" id="IPR057000">
    <property type="entry name" value="Smaco_capsid"/>
</dbReference>
<name>A0A515J4P1_9VIRU</name>
<sequence>MATNYAKATIQEVYDLQTQDAYMSILKVHTPIGNNVPTRLQGFFAQFSKFRYVGAKVTLVPASTLPADPLQLSYEAGEATIDPRDMVNPILWKHWHGEAMTDHMLVETDADPYGVGLSGVDGTSIGVKKAANSNNLYSACLCDPSFRKSSIQSGFSVFVKPYAYNLVSGFQSLAGPDGETLFHLTISGTNQYTSMVGPYEKGFTGVNDATVKNEWPANAMFTNKMTRLGWMDTVSKVSRENMNALVPALLPDLPMLWVMLPPAYKTEFYFRLIITHYFEFKGFHSAVGMMNVDSTKALPNGSILPAVPAASSSVSSLDVEGLDIVSVADGVS</sequence>
<dbReference type="Proteomes" id="UP000681901">
    <property type="component" value="Segment"/>
</dbReference>
<accession>A0A515J4P1</accession>
<proteinExistence type="predicted"/>
<dbReference type="Pfam" id="PF23784">
    <property type="entry name" value="Smaco_capsid"/>
    <property type="match status" value="1"/>
</dbReference>
<dbReference type="RefSeq" id="YP_010797735.1">
    <property type="nucleotide sequence ID" value="NC_076235.1"/>
</dbReference>